<accession>A0A4V1M401</accession>
<dbReference type="Proteomes" id="UP000289152">
    <property type="component" value="Unassembled WGS sequence"/>
</dbReference>
<dbReference type="InParanoid" id="A0A4V1M401"/>
<reference evidence="1 2" key="1">
    <citation type="submission" date="2016-06" db="EMBL/GenBank/DDBJ databases">
        <title>Evolution of pathogenesis and genome organization in the Tremellales.</title>
        <authorList>
            <person name="Cuomo C."/>
            <person name="Litvintseva A."/>
            <person name="Heitman J."/>
            <person name="Chen Y."/>
            <person name="Sun S."/>
            <person name="Springer D."/>
            <person name="Dromer F."/>
            <person name="Young S."/>
            <person name="Zeng Q."/>
            <person name="Chapman S."/>
            <person name="Gujja S."/>
            <person name="Saif S."/>
            <person name="Birren B."/>
        </authorList>
    </citation>
    <scope>NUCLEOTIDE SEQUENCE [LARGE SCALE GENOMIC DNA]</scope>
    <source>
        <strain evidence="1 2">ATCC 28783</strain>
    </source>
</reference>
<dbReference type="EMBL" id="SDIL01000044">
    <property type="protein sequence ID" value="RXK38647.1"/>
    <property type="molecule type" value="Genomic_DNA"/>
</dbReference>
<keyword evidence="2" id="KW-1185">Reference proteome</keyword>
<comment type="caution">
    <text evidence="1">The sequence shown here is derived from an EMBL/GenBank/DDBJ whole genome shotgun (WGS) entry which is preliminary data.</text>
</comment>
<gene>
    <name evidence="1" type="ORF">M231_04054</name>
</gene>
<dbReference type="AlphaFoldDB" id="A0A4V1M401"/>
<evidence type="ECO:0000313" key="1">
    <source>
        <dbReference type="EMBL" id="RXK38647.1"/>
    </source>
</evidence>
<evidence type="ECO:0000313" key="2">
    <source>
        <dbReference type="Proteomes" id="UP000289152"/>
    </source>
</evidence>
<protein>
    <submittedName>
        <fullName evidence="1">Uncharacterized protein</fullName>
    </submittedName>
</protein>
<name>A0A4V1M401_TREME</name>
<organism evidence="1 2">
    <name type="scientific">Tremella mesenterica</name>
    <name type="common">Jelly fungus</name>
    <dbReference type="NCBI Taxonomy" id="5217"/>
    <lineage>
        <taxon>Eukaryota</taxon>
        <taxon>Fungi</taxon>
        <taxon>Dikarya</taxon>
        <taxon>Basidiomycota</taxon>
        <taxon>Agaricomycotina</taxon>
        <taxon>Tremellomycetes</taxon>
        <taxon>Tremellales</taxon>
        <taxon>Tremellaceae</taxon>
        <taxon>Tremella</taxon>
    </lineage>
</organism>
<sequence>MDDTYPPSQAIILLSTHLHKRSDHEDSARRRVARWLADGQDHILGVAEARLKRLRPPESHGVVGSDV</sequence>
<proteinExistence type="predicted"/>